<evidence type="ECO:0000313" key="3">
    <source>
        <dbReference type="EMBL" id="GFT02767.1"/>
    </source>
</evidence>
<name>A0A8X6KIF6_NEPPI</name>
<evidence type="ECO:0000313" key="4">
    <source>
        <dbReference type="Proteomes" id="UP000887013"/>
    </source>
</evidence>
<protein>
    <submittedName>
        <fullName evidence="1">Uncharacterized protein</fullName>
    </submittedName>
</protein>
<dbReference type="AlphaFoldDB" id="A0A8X6KIF6"/>
<evidence type="ECO:0000313" key="1">
    <source>
        <dbReference type="EMBL" id="GFS51229.1"/>
    </source>
</evidence>
<comment type="caution">
    <text evidence="1">The sequence shown here is derived from an EMBL/GenBank/DDBJ whole genome shotgun (WGS) entry which is preliminary data.</text>
</comment>
<organism evidence="1 4">
    <name type="scientific">Nephila pilipes</name>
    <name type="common">Giant wood spider</name>
    <name type="synonym">Nephila maculata</name>
    <dbReference type="NCBI Taxonomy" id="299642"/>
    <lineage>
        <taxon>Eukaryota</taxon>
        <taxon>Metazoa</taxon>
        <taxon>Ecdysozoa</taxon>
        <taxon>Arthropoda</taxon>
        <taxon>Chelicerata</taxon>
        <taxon>Arachnida</taxon>
        <taxon>Araneae</taxon>
        <taxon>Araneomorphae</taxon>
        <taxon>Entelegynae</taxon>
        <taxon>Araneoidea</taxon>
        <taxon>Nephilidae</taxon>
        <taxon>Nephila</taxon>
    </lineage>
</organism>
<keyword evidence="4" id="KW-1185">Reference proteome</keyword>
<dbReference type="EMBL" id="BMAW01055233">
    <property type="protein sequence ID" value="GFS99890.1"/>
    <property type="molecule type" value="Genomic_DNA"/>
</dbReference>
<dbReference type="EMBL" id="BMAW01091701">
    <property type="protein sequence ID" value="GFS51229.1"/>
    <property type="molecule type" value="Genomic_DNA"/>
</dbReference>
<proteinExistence type="predicted"/>
<accession>A0A8X6KIF6</accession>
<dbReference type="Proteomes" id="UP000887013">
    <property type="component" value="Unassembled WGS sequence"/>
</dbReference>
<dbReference type="EMBL" id="BMAW01055785">
    <property type="protein sequence ID" value="GFT02767.1"/>
    <property type="molecule type" value="Genomic_DNA"/>
</dbReference>
<reference evidence="1" key="1">
    <citation type="submission" date="2020-08" db="EMBL/GenBank/DDBJ databases">
        <title>Multicomponent nature underlies the extraordinary mechanical properties of spider dragline silk.</title>
        <authorList>
            <person name="Kono N."/>
            <person name="Nakamura H."/>
            <person name="Mori M."/>
            <person name="Yoshida Y."/>
            <person name="Ohtoshi R."/>
            <person name="Malay A.D."/>
            <person name="Moran D.A.P."/>
            <person name="Tomita M."/>
            <person name="Numata K."/>
            <person name="Arakawa K."/>
        </authorList>
    </citation>
    <scope>NUCLEOTIDE SEQUENCE</scope>
</reference>
<gene>
    <name evidence="3" type="ORF">NPIL_116081</name>
    <name evidence="2" type="ORF">NPIL_307511</name>
    <name evidence="1" type="ORF">NPIL_501801</name>
</gene>
<evidence type="ECO:0000313" key="2">
    <source>
        <dbReference type="EMBL" id="GFS99890.1"/>
    </source>
</evidence>
<sequence length="60" mass="6965">MINAVPPLSKIKQNLGCVCALQRYKGPKRRRDPKRRHQRWFPTFLLSLGSTPSLLPYDSK</sequence>
<feature type="non-terminal residue" evidence="1">
    <location>
        <position position="1"/>
    </location>
</feature>